<evidence type="ECO:0000256" key="2">
    <source>
        <dbReference type="ARBA" id="ARBA00022553"/>
    </source>
</evidence>
<reference evidence="14 15" key="1">
    <citation type="journal article" date="2020" name="Nat. Food">
        <title>A phased Vanilla planifolia genome enables genetic improvement of flavour and production.</title>
        <authorList>
            <person name="Hasing T."/>
            <person name="Tang H."/>
            <person name="Brym M."/>
            <person name="Khazi F."/>
            <person name="Huang T."/>
            <person name="Chambers A.H."/>
        </authorList>
    </citation>
    <scope>NUCLEOTIDE SEQUENCE [LARGE SCALE GENOMIC DNA]</scope>
    <source>
        <tissue evidence="13">Leaf</tissue>
    </source>
</reference>
<keyword evidence="4" id="KW-0805">Transcription regulation</keyword>
<evidence type="ECO:0000259" key="11">
    <source>
        <dbReference type="PROSITE" id="PS51294"/>
    </source>
</evidence>
<keyword evidence="2" id="KW-0597">Phosphoprotein</keyword>
<dbReference type="AlphaFoldDB" id="A0A835QI82"/>
<dbReference type="NCBIfam" id="TIGR01557">
    <property type="entry name" value="myb_SHAQKYF"/>
    <property type="match status" value="1"/>
</dbReference>
<evidence type="ECO:0000256" key="9">
    <source>
        <dbReference type="PROSITE-ProRule" id="PRU00169"/>
    </source>
</evidence>
<comment type="caution">
    <text evidence="9">Lacks conserved residue(s) required for the propagation of feature annotation.</text>
</comment>
<evidence type="ECO:0000256" key="8">
    <source>
        <dbReference type="ARBA" id="ARBA00023242"/>
    </source>
</evidence>
<dbReference type="Gene3D" id="1.10.10.60">
    <property type="entry name" value="Homeodomain-like"/>
    <property type="match status" value="1"/>
</dbReference>
<dbReference type="InterPro" id="IPR045279">
    <property type="entry name" value="ARR-like"/>
</dbReference>
<dbReference type="FunFam" id="1.10.10.60:FF:000007">
    <property type="entry name" value="Two-component response regulator"/>
    <property type="match status" value="1"/>
</dbReference>
<evidence type="ECO:0000256" key="7">
    <source>
        <dbReference type="ARBA" id="ARBA00023163"/>
    </source>
</evidence>
<evidence type="ECO:0000256" key="3">
    <source>
        <dbReference type="ARBA" id="ARBA00023012"/>
    </source>
</evidence>
<evidence type="ECO:0000256" key="1">
    <source>
        <dbReference type="ARBA" id="ARBA00004123"/>
    </source>
</evidence>
<evidence type="ECO:0000313" key="14">
    <source>
        <dbReference type="Proteomes" id="UP000636800"/>
    </source>
</evidence>
<evidence type="ECO:0000256" key="4">
    <source>
        <dbReference type="ARBA" id="ARBA00023015"/>
    </source>
</evidence>
<dbReference type="Gene3D" id="3.40.50.2300">
    <property type="match status" value="1"/>
</dbReference>
<dbReference type="Proteomes" id="UP000639772">
    <property type="component" value="Chromosome 9"/>
</dbReference>
<dbReference type="EMBL" id="JADCNL010000009">
    <property type="protein sequence ID" value="KAG0467543.1"/>
    <property type="molecule type" value="Genomic_DNA"/>
</dbReference>
<dbReference type="InterPro" id="IPR006447">
    <property type="entry name" value="Myb_dom_plants"/>
</dbReference>
<accession>A0A835QI82</accession>
<dbReference type="Pfam" id="PF00072">
    <property type="entry name" value="Response_reg"/>
    <property type="match status" value="1"/>
</dbReference>
<organism evidence="13 15">
    <name type="scientific">Vanilla planifolia</name>
    <name type="common">Vanilla</name>
    <dbReference type="NCBI Taxonomy" id="51239"/>
    <lineage>
        <taxon>Eukaryota</taxon>
        <taxon>Viridiplantae</taxon>
        <taxon>Streptophyta</taxon>
        <taxon>Embryophyta</taxon>
        <taxon>Tracheophyta</taxon>
        <taxon>Spermatophyta</taxon>
        <taxon>Magnoliopsida</taxon>
        <taxon>Liliopsida</taxon>
        <taxon>Asparagales</taxon>
        <taxon>Orchidaceae</taxon>
        <taxon>Vanilloideae</taxon>
        <taxon>Vanilleae</taxon>
        <taxon>Vanilla</taxon>
    </lineage>
</organism>
<evidence type="ECO:0000313" key="15">
    <source>
        <dbReference type="Proteomes" id="UP000639772"/>
    </source>
</evidence>
<dbReference type="GO" id="GO:0003677">
    <property type="term" value="F:DNA binding"/>
    <property type="evidence" value="ECO:0007669"/>
    <property type="project" value="UniProtKB-KW"/>
</dbReference>
<dbReference type="InterPro" id="IPR001789">
    <property type="entry name" value="Sig_transdc_resp-reg_receiver"/>
</dbReference>
<evidence type="ECO:0000259" key="10">
    <source>
        <dbReference type="PROSITE" id="PS50110"/>
    </source>
</evidence>
<protein>
    <submittedName>
        <fullName evidence="13">Uncharacterized protein</fullName>
    </submittedName>
</protein>
<dbReference type="InterPro" id="IPR001005">
    <property type="entry name" value="SANT/Myb"/>
</dbReference>
<dbReference type="InterPro" id="IPR011006">
    <property type="entry name" value="CheY-like_superfamily"/>
</dbReference>
<dbReference type="PANTHER" id="PTHR43874:SF92">
    <property type="entry name" value="TWO-COMPONENT RESPONSE REGULATOR ORR28"/>
    <property type="match status" value="1"/>
</dbReference>
<comment type="caution">
    <text evidence="13">The sequence shown here is derived from an EMBL/GenBank/DDBJ whole genome shotgun (WGS) entry which is preliminary data.</text>
</comment>
<dbReference type="PANTHER" id="PTHR43874">
    <property type="entry name" value="TWO-COMPONENT RESPONSE REGULATOR"/>
    <property type="match status" value="1"/>
</dbReference>
<evidence type="ECO:0000256" key="5">
    <source>
        <dbReference type="ARBA" id="ARBA00023125"/>
    </source>
</evidence>
<dbReference type="Proteomes" id="UP000636800">
    <property type="component" value="Unassembled WGS sequence"/>
</dbReference>
<dbReference type="PROSITE" id="PS50110">
    <property type="entry name" value="RESPONSE_REGULATORY"/>
    <property type="match status" value="1"/>
</dbReference>
<feature type="domain" description="Response regulatory" evidence="10">
    <location>
        <begin position="1"/>
        <end position="92"/>
    </location>
</feature>
<name>A0A835QI82_VANPL</name>
<dbReference type="InterPro" id="IPR017930">
    <property type="entry name" value="Myb_dom"/>
</dbReference>
<dbReference type="GO" id="GO:0000160">
    <property type="term" value="P:phosphorelay signal transduction system"/>
    <property type="evidence" value="ECO:0007669"/>
    <property type="project" value="UniProtKB-KW"/>
</dbReference>
<evidence type="ECO:0000313" key="12">
    <source>
        <dbReference type="EMBL" id="KAG0467543.1"/>
    </source>
</evidence>
<dbReference type="SUPFAM" id="SSF52172">
    <property type="entry name" value="CheY-like"/>
    <property type="match status" value="1"/>
</dbReference>
<evidence type="ECO:0000256" key="6">
    <source>
        <dbReference type="ARBA" id="ARBA00023159"/>
    </source>
</evidence>
<evidence type="ECO:0000313" key="13">
    <source>
        <dbReference type="EMBL" id="KAG0469173.1"/>
    </source>
</evidence>
<dbReference type="OrthoDB" id="621781at2759"/>
<dbReference type="InterPro" id="IPR009057">
    <property type="entry name" value="Homeodomain-like_sf"/>
</dbReference>
<keyword evidence="5" id="KW-0238">DNA-binding</keyword>
<dbReference type="Pfam" id="PF00249">
    <property type="entry name" value="Myb_DNA-binding"/>
    <property type="match status" value="1"/>
</dbReference>
<dbReference type="GO" id="GO:0009736">
    <property type="term" value="P:cytokinin-activated signaling pathway"/>
    <property type="evidence" value="ECO:0007669"/>
    <property type="project" value="InterPro"/>
</dbReference>
<dbReference type="GO" id="GO:0005634">
    <property type="term" value="C:nucleus"/>
    <property type="evidence" value="ECO:0007669"/>
    <property type="project" value="UniProtKB-SubCell"/>
</dbReference>
<keyword evidence="7" id="KW-0804">Transcription</keyword>
<sequence>MVTATNCPASALSILREEGTEINLLVINVEMKAMSSIEFLHTISKEFSIPFILMSSDSSSEAMIQGIKMGACYFFEKPLEIDIAKSIWKHTVIKKISQSEGSKLPSLEKKDNQDKKKMKNKGMNQLLIRVKRKRYEEKYDDLVGSKKRRLIWTDELEKKFAEAVELLGKAAIPSRIMKLMNVKGLQRNHVASHLQKYRLRKEREQDSITKPLLQFLNSRVNFLSGFSETSDLGQNPQATKSQSSFSSPLPGVTSYPLFNLVHVQHCLSKLGYDMDLTTDGSVSFSTVPFFCERKEGGREGILSNNTQMAAFEEAHLVPQVRTGEVCDLGCYMQMLVGEEQNGDGFAGNGSTIDLASVAIWPMEDNGDGWDPYEKLAGGFHVQDMNNDHILQMYCVDSSISVINAEELQKESTAGLELA</sequence>
<keyword evidence="14" id="KW-1185">Reference proteome</keyword>
<comment type="subcellular location">
    <subcellularLocation>
        <location evidence="1">Nucleus</location>
    </subcellularLocation>
</comment>
<proteinExistence type="predicted"/>
<dbReference type="EMBL" id="JADCNM010000009">
    <property type="protein sequence ID" value="KAG0469173.1"/>
    <property type="molecule type" value="Genomic_DNA"/>
</dbReference>
<keyword evidence="3" id="KW-0902">Two-component regulatory system</keyword>
<feature type="domain" description="HTH myb-type" evidence="11">
    <location>
        <begin position="144"/>
        <end position="202"/>
    </location>
</feature>
<keyword evidence="8" id="KW-0539">Nucleus</keyword>
<keyword evidence="6" id="KW-0010">Activator</keyword>
<dbReference type="PROSITE" id="PS51294">
    <property type="entry name" value="HTH_MYB"/>
    <property type="match status" value="1"/>
</dbReference>
<dbReference type="SUPFAM" id="SSF46689">
    <property type="entry name" value="Homeodomain-like"/>
    <property type="match status" value="1"/>
</dbReference>
<gene>
    <name evidence="13" type="ORF">HPP92_018501</name>
    <name evidence="12" type="ORF">HPP92_019123</name>
</gene>